<keyword evidence="1" id="KW-0175">Coiled coil</keyword>
<gene>
    <name evidence="2" type="ORF">THRCLA_21696</name>
</gene>
<organism evidence="2 3">
    <name type="scientific">Thraustotheca clavata</name>
    <dbReference type="NCBI Taxonomy" id="74557"/>
    <lineage>
        <taxon>Eukaryota</taxon>
        <taxon>Sar</taxon>
        <taxon>Stramenopiles</taxon>
        <taxon>Oomycota</taxon>
        <taxon>Saprolegniomycetes</taxon>
        <taxon>Saprolegniales</taxon>
        <taxon>Achlyaceae</taxon>
        <taxon>Thraustotheca</taxon>
    </lineage>
</organism>
<dbReference type="Proteomes" id="UP000243217">
    <property type="component" value="Unassembled WGS sequence"/>
</dbReference>
<sequence>TSQLTFAKEQHDALAARIVQLEQENQLLREKCTRLREEANLDKFKSQLLVEMLAVSSLDQERSHEQLLQKQGRS</sequence>
<evidence type="ECO:0000256" key="1">
    <source>
        <dbReference type="SAM" id="Coils"/>
    </source>
</evidence>
<dbReference type="EMBL" id="JNBS01001710">
    <property type="protein sequence ID" value="OQS00344.1"/>
    <property type="molecule type" value="Genomic_DNA"/>
</dbReference>
<protein>
    <submittedName>
        <fullName evidence="2">Uncharacterized protein</fullName>
    </submittedName>
</protein>
<accession>A0A1V9ZQR2</accession>
<evidence type="ECO:0000313" key="3">
    <source>
        <dbReference type="Proteomes" id="UP000243217"/>
    </source>
</evidence>
<keyword evidence="3" id="KW-1185">Reference proteome</keyword>
<name>A0A1V9ZQR2_9STRA</name>
<reference evidence="2 3" key="1">
    <citation type="journal article" date="2014" name="Genome Biol. Evol.">
        <title>The secreted proteins of Achlya hypogyna and Thraustotheca clavata identify the ancestral oomycete secretome and reveal gene acquisitions by horizontal gene transfer.</title>
        <authorList>
            <person name="Misner I."/>
            <person name="Blouin N."/>
            <person name="Leonard G."/>
            <person name="Richards T.A."/>
            <person name="Lane C.E."/>
        </authorList>
    </citation>
    <scope>NUCLEOTIDE SEQUENCE [LARGE SCALE GENOMIC DNA]</scope>
    <source>
        <strain evidence="2 3">ATCC 34112</strain>
    </source>
</reference>
<dbReference type="AlphaFoldDB" id="A0A1V9ZQR2"/>
<feature type="non-terminal residue" evidence="2">
    <location>
        <position position="74"/>
    </location>
</feature>
<proteinExistence type="predicted"/>
<evidence type="ECO:0000313" key="2">
    <source>
        <dbReference type="EMBL" id="OQS00344.1"/>
    </source>
</evidence>
<comment type="caution">
    <text evidence="2">The sequence shown here is derived from an EMBL/GenBank/DDBJ whole genome shotgun (WGS) entry which is preliminary data.</text>
</comment>
<feature type="non-terminal residue" evidence="2">
    <location>
        <position position="1"/>
    </location>
</feature>
<dbReference type="Pfam" id="PF14645">
    <property type="entry name" value="Chibby"/>
    <property type="match status" value="1"/>
</dbReference>
<dbReference type="InterPro" id="IPR028118">
    <property type="entry name" value="Chibby_fam"/>
</dbReference>
<feature type="coiled-coil region" evidence="1">
    <location>
        <begin position="4"/>
        <end position="38"/>
    </location>
</feature>
<dbReference type="OrthoDB" id="64460at2759"/>